<protein>
    <submittedName>
        <fullName evidence="1">Uncharacterized protein</fullName>
    </submittedName>
</protein>
<evidence type="ECO:0000313" key="2">
    <source>
        <dbReference type="Proteomes" id="UP001056120"/>
    </source>
</evidence>
<dbReference type="Proteomes" id="UP001056120">
    <property type="component" value="Linkage Group LG11"/>
</dbReference>
<gene>
    <name evidence="1" type="ORF">L1987_35529</name>
</gene>
<organism evidence="1 2">
    <name type="scientific">Smallanthus sonchifolius</name>
    <dbReference type="NCBI Taxonomy" id="185202"/>
    <lineage>
        <taxon>Eukaryota</taxon>
        <taxon>Viridiplantae</taxon>
        <taxon>Streptophyta</taxon>
        <taxon>Embryophyta</taxon>
        <taxon>Tracheophyta</taxon>
        <taxon>Spermatophyta</taxon>
        <taxon>Magnoliopsida</taxon>
        <taxon>eudicotyledons</taxon>
        <taxon>Gunneridae</taxon>
        <taxon>Pentapetalae</taxon>
        <taxon>asterids</taxon>
        <taxon>campanulids</taxon>
        <taxon>Asterales</taxon>
        <taxon>Asteraceae</taxon>
        <taxon>Asteroideae</taxon>
        <taxon>Heliantheae alliance</taxon>
        <taxon>Millerieae</taxon>
        <taxon>Smallanthus</taxon>
    </lineage>
</organism>
<name>A0ACB9HXM9_9ASTR</name>
<keyword evidence="2" id="KW-1185">Reference proteome</keyword>
<reference evidence="2" key="1">
    <citation type="journal article" date="2022" name="Mol. Ecol. Resour.">
        <title>The genomes of chicory, endive, great burdock and yacon provide insights into Asteraceae palaeo-polyploidization history and plant inulin production.</title>
        <authorList>
            <person name="Fan W."/>
            <person name="Wang S."/>
            <person name="Wang H."/>
            <person name="Wang A."/>
            <person name="Jiang F."/>
            <person name="Liu H."/>
            <person name="Zhao H."/>
            <person name="Xu D."/>
            <person name="Zhang Y."/>
        </authorList>
    </citation>
    <scope>NUCLEOTIDE SEQUENCE [LARGE SCALE GENOMIC DNA]</scope>
    <source>
        <strain evidence="2">cv. Yunnan</strain>
    </source>
</reference>
<reference evidence="1 2" key="2">
    <citation type="journal article" date="2022" name="Mol. Ecol. Resour.">
        <title>The genomes of chicory, endive, great burdock and yacon provide insights into Asteraceae paleo-polyploidization history and plant inulin production.</title>
        <authorList>
            <person name="Fan W."/>
            <person name="Wang S."/>
            <person name="Wang H."/>
            <person name="Wang A."/>
            <person name="Jiang F."/>
            <person name="Liu H."/>
            <person name="Zhao H."/>
            <person name="Xu D."/>
            <person name="Zhang Y."/>
        </authorList>
    </citation>
    <scope>NUCLEOTIDE SEQUENCE [LARGE SCALE GENOMIC DNA]</scope>
    <source>
        <strain evidence="2">cv. Yunnan</strain>
        <tissue evidence="1">Leaves</tissue>
    </source>
</reference>
<accession>A0ACB9HXM9</accession>
<evidence type="ECO:0000313" key="1">
    <source>
        <dbReference type="EMBL" id="KAI3800218.1"/>
    </source>
</evidence>
<proteinExistence type="predicted"/>
<sequence length="285" mass="32008">MGDTNAAATTQNKPLHPAYTVTDIQRKIRILDGVKVSYSSWVKLFKLHAQGYKVMHHIDGTKAPAKTDPEYASWSEIDAIVLQWIYGTLSDDLLVRVLDSDSTAFDAWSKIKSIFLNNKGARAAALEHEFTNLTLKSMPSLEAYCQKLKDLGDQLNDVDCPVNEQRLVLQLVRGLPTEFDVAGAYINQSLPTWETACSMLQLEHQRQTARESLSTPTALVVVSDEQPRPENFNRRRGSGSRPNQSRRPHQPSNGPNRSRPPYQQQAQSQSTHWPTSAPVKEWGQT</sequence>
<comment type="caution">
    <text evidence="1">The sequence shown here is derived from an EMBL/GenBank/DDBJ whole genome shotgun (WGS) entry which is preliminary data.</text>
</comment>
<dbReference type="EMBL" id="CM042028">
    <property type="protein sequence ID" value="KAI3800218.1"/>
    <property type="molecule type" value="Genomic_DNA"/>
</dbReference>